<dbReference type="SMART" id="SM00385">
    <property type="entry name" value="CYCLIN"/>
    <property type="match status" value="2"/>
</dbReference>
<dbReference type="EnsemblMetazoa" id="XM_022811345">
    <property type="protein sequence ID" value="XP_022667080"/>
    <property type="gene ID" value="LOC111252828"/>
</dbReference>
<dbReference type="GO" id="GO:0016538">
    <property type="term" value="F:cyclin-dependent protein serine/threonine kinase regulator activity"/>
    <property type="evidence" value="ECO:0007669"/>
    <property type="project" value="InterPro"/>
</dbReference>
<dbReference type="InterPro" id="IPR013763">
    <property type="entry name" value="Cyclin-like_dom"/>
</dbReference>
<dbReference type="OrthoDB" id="10264655at2759"/>
<feature type="compositionally biased region" description="Basic and acidic residues" evidence="4">
    <location>
        <begin position="471"/>
        <end position="482"/>
    </location>
</feature>
<dbReference type="CDD" id="cd20533">
    <property type="entry name" value="CYCLIN_CCNL_rpt2"/>
    <property type="match status" value="1"/>
</dbReference>
<evidence type="ECO:0000256" key="4">
    <source>
        <dbReference type="SAM" id="MobiDB-lite"/>
    </source>
</evidence>
<dbReference type="EnsemblMetazoa" id="XM_022811344">
    <property type="protein sequence ID" value="XP_022667079"/>
    <property type="gene ID" value="LOC111252828"/>
</dbReference>
<feature type="compositionally biased region" description="Basic residues" evidence="4">
    <location>
        <begin position="434"/>
        <end position="450"/>
    </location>
</feature>
<evidence type="ECO:0000256" key="1">
    <source>
        <dbReference type="ARBA" id="ARBA00023127"/>
    </source>
</evidence>
<comment type="similarity">
    <text evidence="2">Belongs to the cyclin family.</text>
</comment>
<accession>A0A7M7MCW8</accession>
<evidence type="ECO:0000313" key="7">
    <source>
        <dbReference type="Proteomes" id="UP000594260"/>
    </source>
</evidence>
<dbReference type="Gene3D" id="1.10.472.10">
    <property type="entry name" value="Cyclin-like"/>
    <property type="match status" value="2"/>
</dbReference>
<organism evidence="6 7">
    <name type="scientific">Varroa destructor</name>
    <name type="common">Honeybee mite</name>
    <dbReference type="NCBI Taxonomy" id="109461"/>
    <lineage>
        <taxon>Eukaryota</taxon>
        <taxon>Metazoa</taxon>
        <taxon>Ecdysozoa</taxon>
        <taxon>Arthropoda</taxon>
        <taxon>Chelicerata</taxon>
        <taxon>Arachnida</taxon>
        <taxon>Acari</taxon>
        <taxon>Parasitiformes</taxon>
        <taxon>Mesostigmata</taxon>
        <taxon>Gamasina</taxon>
        <taxon>Dermanyssoidea</taxon>
        <taxon>Varroidae</taxon>
        <taxon>Varroa</taxon>
    </lineage>
</organism>
<feature type="coiled-coil region" evidence="3">
    <location>
        <begin position="273"/>
        <end position="300"/>
    </location>
</feature>
<dbReference type="FunFam" id="1.10.472.10:FF:000031">
    <property type="entry name" value="cyclin-L1-1-like isoform X1"/>
    <property type="match status" value="1"/>
</dbReference>
<evidence type="ECO:0000256" key="2">
    <source>
        <dbReference type="RuleBase" id="RU000383"/>
    </source>
</evidence>
<evidence type="ECO:0000259" key="5">
    <source>
        <dbReference type="SMART" id="SM00385"/>
    </source>
</evidence>
<evidence type="ECO:0000313" key="6">
    <source>
        <dbReference type="EnsemblMetazoa" id="XP_022667079"/>
    </source>
</evidence>
<feature type="compositionally biased region" description="Basic residues" evidence="4">
    <location>
        <begin position="457"/>
        <end position="470"/>
    </location>
</feature>
<dbReference type="Proteomes" id="UP000594260">
    <property type="component" value="Unplaced"/>
</dbReference>
<dbReference type="Pfam" id="PF00134">
    <property type="entry name" value="Cyclin_N"/>
    <property type="match status" value="1"/>
</dbReference>
<dbReference type="InterPro" id="IPR043198">
    <property type="entry name" value="Cyclin/Ssn8"/>
</dbReference>
<dbReference type="RefSeq" id="XP_022667080.1">
    <property type="nucleotide sequence ID" value="XM_022811345.1"/>
</dbReference>
<feature type="domain" description="Cyclin-like" evidence="5">
    <location>
        <begin position="70"/>
        <end position="172"/>
    </location>
</feature>
<feature type="region of interest" description="Disordered" evidence="4">
    <location>
        <begin position="346"/>
        <end position="482"/>
    </location>
</feature>
<keyword evidence="3" id="KW-0175">Coiled coil</keyword>
<dbReference type="GeneID" id="111252828"/>
<proteinExistence type="inferred from homology"/>
<dbReference type="SUPFAM" id="SSF47954">
    <property type="entry name" value="Cyclin-like"/>
    <property type="match status" value="2"/>
</dbReference>
<dbReference type="FunFam" id="1.10.472.10:FF:000016">
    <property type="entry name" value="cyclin-L1 isoform X1"/>
    <property type="match status" value="1"/>
</dbReference>
<feature type="compositionally biased region" description="Basic and acidic residues" evidence="4">
    <location>
        <begin position="398"/>
        <end position="433"/>
    </location>
</feature>
<dbReference type="GO" id="GO:0006357">
    <property type="term" value="P:regulation of transcription by RNA polymerase II"/>
    <property type="evidence" value="ECO:0007669"/>
    <property type="project" value="InterPro"/>
</dbReference>
<evidence type="ECO:0000256" key="3">
    <source>
        <dbReference type="SAM" id="Coils"/>
    </source>
</evidence>
<feature type="compositionally biased region" description="Basic and acidic residues" evidence="4">
    <location>
        <begin position="357"/>
        <end position="375"/>
    </location>
</feature>
<dbReference type="AlphaFoldDB" id="A0A7M7MCW8"/>
<keyword evidence="7" id="KW-1185">Reference proteome</keyword>
<dbReference type="InterPro" id="IPR006671">
    <property type="entry name" value="Cyclin_N"/>
</dbReference>
<dbReference type="PANTHER" id="PTHR10026">
    <property type="entry name" value="CYCLIN"/>
    <property type="match status" value="1"/>
</dbReference>
<protein>
    <recommendedName>
        <fullName evidence="5">Cyclin-like domain-containing protein</fullName>
    </recommendedName>
</protein>
<name>A0A7M7MCW8_VARDE</name>
<dbReference type="PIRSF" id="PIRSF036580">
    <property type="entry name" value="Cyclin_L"/>
    <property type="match status" value="1"/>
</dbReference>
<feature type="domain" description="Cyclin-like" evidence="5">
    <location>
        <begin position="188"/>
        <end position="270"/>
    </location>
</feature>
<dbReference type="KEGG" id="vde:111252828"/>
<sequence>MAVATGANSGSGRASEASRLVTNAKRQRIRNVVLNLENCILSHDRLSNTPSMQDGLDPELEADLRFVGCEMIQSAGILLRLPQVAMATGQVLYQRFYYSKSFVAHNFEIVAMACVVLASKIEEAPRRVRDVLNAFHHLEQLRRKQAPEPLLLDHAYMGLKNQVIKAERRVLKELGFCVHVKHPHKMIVTLLEVVLRQESNDRLLQIAWNYMNDSLRSDIFVRHTPETIACGCIHLAARLVQTPLPNSPQWYRPFGVTDSDVEDVSIRILSVYRRAKQVDVDRLDKTVKELRAKQQEEKKLKLIVGTKVVIRSSGDSEAVENSNSNSNIQGSSLKTQWLQGTAGEIVPMSNGTKREHHITVSKDDHKDELRNHNNRSEINSQQQQRTQRDVAGRAGFQESHEQDREREKRRSDERHSGAGGDKDGTNNDDDRRSGSAKKSHKRKSRERSRSRTVSPDRRRRNRGRQIRSRSRSRENGRRRDRR</sequence>
<feature type="compositionally biased region" description="Polar residues" evidence="4">
    <location>
        <begin position="376"/>
        <end position="385"/>
    </location>
</feature>
<feature type="region of interest" description="Disordered" evidence="4">
    <location>
        <begin position="313"/>
        <end position="333"/>
    </location>
</feature>
<reference evidence="6" key="1">
    <citation type="submission" date="2021-01" db="UniProtKB">
        <authorList>
            <consortium name="EnsemblMetazoa"/>
        </authorList>
    </citation>
    <scope>IDENTIFICATION</scope>
</reference>
<dbReference type="InterPro" id="IPR036915">
    <property type="entry name" value="Cyclin-like_sf"/>
</dbReference>
<keyword evidence="1 2" id="KW-0195">Cyclin</keyword>
<dbReference type="InParanoid" id="A0A7M7MCW8"/>
<dbReference type="RefSeq" id="XP_022667079.1">
    <property type="nucleotide sequence ID" value="XM_022811344.1"/>
</dbReference>